<dbReference type="EMBL" id="JAFLQZ010000019">
    <property type="protein sequence ID" value="MBO0360504.1"/>
    <property type="molecule type" value="Genomic_DNA"/>
</dbReference>
<protein>
    <recommendedName>
        <fullName evidence="1">ABC-three component systems C-terminal domain-containing protein</fullName>
    </recommendedName>
</protein>
<evidence type="ECO:0000259" key="1">
    <source>
        <dbReference type="Pfam" id="PF20275"/>
    </source>
</evidence>
<dbReference type="Proteomes" id="UP000664144">
    <property type="component" value="Unassembled WGS sequence"/>
</dbReference>
<dbReference type="RefSeq" id="WP_206986425.1">
    <property type="nucleotide sequence ID" value="NZ_JAFLQZ010000019.1"/>
</dbReference>
<comment type="caution">
    <text evidence="2">The sequence shown here is derived from an EMBL/GenBank/DDBJ whole genome shotgun (WGS) entry which is preliminary data.</text>
</comment>
<evidence type="ECO:0000313" key="3">
    <source>
        <dbReference type="Proteomes" id="UP000664144"/>
    </source>
</evidence>
<sequence length="306" mass="35016">MHPETREMYEMRFKLRVYESKGDVYQTLFSDVMQRAHPEDFMKTRPWGNLGDKKNDGFLKSERHLYQVYAPNEMSAAQAIKKIEEDFLGALPHWGSDFDKWSFVHNAFDGLGPHIQQTILALEKQHNPIKLTPFSPIDLSKKLFSLDEDDIMAVLGLPYKPIRPSQITFDEIKHVLEQLAHSLPEQPAHIQEVPPGKLNANSLSSNSRNLVRMGMGLAPRVGDFFGTHRFDPELGNRVAQVLRKEYIRLKESRIGPDAIYSALFNLIRQHQHSSEAAALAILAYFFERCDIFEPLSSTPSLQEAEV</sequence>
<name>A0A939JB34_9BACT</name>
<dbReference type="AlphaFoldDB" id="A0A939JB34"/>
<proteinExistence type="predicted"/>
<dbReference type="Pfam" id="PF20275">
    <property type="entry name" value="CTD10"/>
    <property type="match status" value="1"/>
</dbReference>
<dbReference type="InterPro" id="IPR046919">
    <property type="entry name" value="ABC-3C_CTD10"/>
</dbReference>
<gene>
    <name evidence="2" type="ORF">J0X19_21260</name>
</gene>
<organism evidence="2 3">
    <name type="scientific">Hymenobacter telluris</name>
    <dbReference type="NCBI Taxonomy" id="2816474"/>
    <lineage>
        <taxon>Bacteria</taxon>
        <taxon>Pseudomonadati</taxon>
        <taxon>Bacteroidota</taxon>
        <taxon>Cytophagia</taxon>
        <taxon>Cytophagales</taxon>
        <taxon>Hymenobacteraceae</taxon>
        <taxon>Hymenobacter</taxon>
    </lineage>
</organism>
<keyword evidence="3" id="KW-1185">Reference proteome</keyword>
<accession>A0A939JB34</accession>
<reference evidence="2" key="1">
    <citation type="submission" date="2021-03" db="EMBL/GenBank/DDBJ databases">
        <authorList>
            <person name="Kim M.K."/>
        </authorList>
    </citation>
    <scope>NUCLEOTIDE SEQUENCE</scope>
    <source>
        <strain evidence="2">BT186</strain>
    </source>
</reference>
<feature type="domain" description="ABC-three component systems C-terminal" evidence="1">
    <location>
        <begin position="172"/>
        <end position="293"/>
    </location>
</feature>
<evidence type="ECO:0000313" key="2">
    <source>
        <dbReference type="EMBL" id="MBO0360504.1"/>
    </source>
</evidence>